<gene>
    <name evidence="9" type="primary">DUSP28</name>
</gene>
<dbReference type="KEGG" id="gsh:117367009"/>
<evidence type="ECO:0000259" key="6">
    <source>
        <dbReference type="PROSITE" id="PS50054"/>
    </source>
</evidence>
<dbReference type="InterPro" id="IPR020420">
    <property type="entry name" value="Atypical_DUSP_subfamB"/>
</dbReference>
<keyword evidence="2" id="KW-0378">Hydrolase</keyword>
<dbReference type="PROSITE" id="PS50056">
    <property type="entry name" value="TYR_PHOSPHATASE_2"/>
    <property type="match status" value="1"/>
</dbReference>
<dbReference type="Pfam" id="PF00782">
    <property type="entry name" value="DSPc"/>
    <property type="match status" value="1"/>
</dbReference>
<keyword evidence="8" id="KW-1185">Reference proteome</keyword>
<dbReference type="AlphaFoldDB" id="A0A6P8SAF7"/>
<comment type="catalytic activity">
    <reaction evidence="4">
        <text>O-phospho-L-seryl-[protein] + H2O = L-seryl-[protein] + phosphate</text>
        <dbReference type="Rhea" id="RHEA:20629"/>
        <dbReference type="Rhea" id="RHEA-COMP:9863"/>
        <dbReference type="Rhea" id="RHEA-COMP:11604"/>
        <dbReference type="ChEBI" id="CHEBI:15377"/>
        <dbReference type="ChEBI" id="CHEBI:29999"/>
        <dbReference type="ChEBI" id="CHEBI:43474"/>
        <dbReference type="ChEBI" id="CHEBI:83421"/>
        <dbReference type="EC" id="3.1.3.16"/>
    </reaction>
</comment>
<dbReference type="PRINTS" id="PR01910">
    <property type="entry name" value="ADSPHPHTASEB"/>
</dbReference>
<dbReference type="Proteomes" id="UP000515159">
    <property type="component" value="Chromosome 9"/>
</dbReference>
<evidence type="ECO:0000256" key="4">
    <source>
        <dbReference type="ARBA" id="ARBA00047761"/>
    </source>
</evidence>
<evidence type="ECO:0000256" key="1">
    <source>
        <dbReference type="ARBA" id="ARBA00008601"/>
    </source>
</evidence>
<dbReference type="GeneID" id="117367009"/>
<dbReference type="InterPro" id="IPR020422">
    <property type="entry name" value="TYR_PHOSPHATASE_DUAL_dom"/>
</dbReference>
<evidence type="ECO:0000313" key="8">
    <source>
        <dbReference type="Proteomes" id="UP000515159"/>
    </source>
</evidence>
<evidence type="ECO:0000313" key="9">
    <source>
        <dbReference type="RefSeq" id="XP_033815057.1"/>
    </source>
</evidence>
<evidence type="ECO:0000259" key="7">
    <source>
        <dbReference type="PROSITE" id="PS50056"/>
    </source>
</evidence>
<dbReference type="PANTHER" id="PTHR45961">
    <property type="entry name" value="IP21249P"/>
    <property type="match status" value="1"/>
</dbReference>
<comment type="catalytic activity">
    <reaction evidence="5">
        <text>O-phospho-L-threonyl-[protein] + H2O = L-threonyl-[protein] + phosphate</text>
        <dbReference type="Rhea" id="RHEA:47004"/>
        <dbReference type="Rhea" id="RHEA-COMP:11060"/>
        <dbReference type="Rhea" id="RHEA-COMP:11605"/>
        <dbReference type="ChEBI" id="CHEBI:15377"/>
        <dbReference type="ChEBI" id="CHEBI:30013"/>
        <dbReference type="ChEBI" id="CHEBI:43474"/>
        <dbReference type="ChEBI" id="CHEBI:61977"/>
        <dbReference type="EC" id="3.1.3.16"/>
    </reaction>
</comment>
<dbReference type="GO" id="GO:0004722">
    <property type="term" value="F:protein serine/threonine phosphatase activity"/>
    <property type="evidence" value="ECO:0007669"/>
    <property type="project" value="UniProtKB-EC"/>
</dbReference>
<dbReference type="PROSITE" id="PS50054">
    <property type="entry name" value="TYR_PHOSPHATASE_DUAL"/>
    <property type="match status" value="1"/>
</dbReference>
<evidence type="ECO:0000256" key="5">
    <source>
        <dbReference type="ARBA" id="ARBA00048336"/>
    </source>
</evidence>
<feature type="domain" description="Tyrosine-protein phosphatase" evidence="6">
    <location>
        <begin position="3"/>
        <end position="143"/>
    </location>
</feature>
<evidence type="ECO:0000256" key="3">
    <source>
        <dbReference type="ARBA" id="ARBA00022912"/>
    </source>
</evidence>
<dbReference type="FunCoup" id="A0A6P8SAF7">
    <property type="interactions" value="41"/>
</dbReference>
<protein>
    <submittedName>
        <fullName evidence="9">Dual specificity phosphatase 28 isoform X1</fullName>
    </submittedName>
</protein>
<feature type="domain" description="Tyrosine specific protein phosphatases" evidence="7">
    <location>
        <begin position="63"/>
        <end position="122"/>
    </location>
</feature>
<dbReference type="CTD" id="285193"/>
<organism evidence="8 9">
    <name type="scientific">Geotrypetes seraphini</name>
    <name type="common">Gaboon caecilian</name>
    <name type="synonym">Caecilia seraphini</name>
    <dbReference type="NCBI Taxonomy" id="260995"/>
    <lineage>
        <taxon>Eukaryota</taxon>
        <taxon>Metazoa</taxon>
        <taxon>Chordata</taxon>
        <taxon>Craniata</taxon>
        <taxon>Vertebrata</taxon>
        <taxon>Euteleostomi</taxon>
        <taxon>Amphibia</taxon>
        <taxon>Gymnophiona</taxon>
        <taxon>Geotrypetes</taxon>
    </lineage>
</organism>
<comment type="similarity">
    <text evidence="1">Belongs to the protein-tyrosine phosphatase family. Non-receptor class dual specificity subfamily.</text>
</comment>
<dbReference type="InterPro" id="IPR000387">
    <property type="entry name" value="Tyr_Pase_dom"/>
</dbReference>
<reference evidence="9" key="1">
    <citation type="submission" date="2025-08" db="UniProtKB">
        <authorList>
            <consortium name="RefSeq"/>
        </authorList>
    </citation>
    <scope>IDENTIFICATION</scope>
</reference>
<dbReference type="PANTHER" id="PTHR45961:SF7">
    <property type="entry name" value="DUAL SPECIFICITY PHOSPHATASE 28"/>
    <property type="match status" value="1"/>
</dbReference>
<dbReference type="RefSeq" id="XP_033815057.1">
    <property type="nucleotide sequence ID" value="XM_033959166.1"/>
</dbReference>
<evidence type="ECO:0000256" key="2">
    <source>
        <dbReference type="ARBA" id="ARBA00022801"/>
    </source>
</evidence>
<dbReference type="SMART" id="SM00195">
    <property type="entry name" value="DSPc"/>
    <property type="match status" value="1"/>
</dbReference>
<dbReference type="GO" id="GO:0017017">
    <property type="term" value="F:MAP kinase tyrosine/serine/threonine phosphatase activity"/>
    <property type="evidence" value="ECO:0007669"/>
    <property type="project" value="InterPro"/>
</dbReference>
<dbReference type="SUPFAM" id="SSF52799">
    <property type="entry name" value="(Phosphotyrosine protein) phosphatases II"/>
    <property type="match status" value="1"/>
</dbReference>
<sequence>MLQLCKVTDSLLISNTKSACNEELLIQEGVTFCINVSRQQPFSSLGIGTLRVPVFDKPSENLYAYFDQCAEVIEDIVQKDGKCLVYCKNGRSRSAAVCIAYLMKYRHLQLEGAFETVKAARPIVEPNVGFWSQLKAYEQDLQKEALNRLTQNS</sequence>
<dbReference type="InterPro" id="IPR029021">
    <property type="entry name" value="Prot-tyrosine_phosphatase-like"/>
</dbReference>
<dbReference type="Gene3D" id="3.90.190.10">
    <property type="entry name" value="Protein tyrosine phosphatase superfamily"/>
    <property type="match status" value="1"/>
</dbReference>
<dbReference type="InterPro" id="IPR052103">
    <property type="entry name" value="Dual_spec_Phospatases"/>
</dbReference>
<keyword evidence="3" id="KW-0904">Protein phosphatase</keyword>
<dbReference type="OrthoDB" id="285418at2759"/>
<proteinExistence type="inferred from homology"/>
<dbReference type="GO" id="GO:0005737">
    <property type="term" value="C:cytoplasm"/>
    <property type="evidence" value="ECO:0007669"/>
    <property type="project" value="TreeGrafter"/>
</dbReference>
<name>A0A6P8SAF7_GEOSA</name>
<dbReference type="InterPro" id="IPR000340">
    <property type="entry name" value="Dual-sp_phosphatase_cat-dom"/>
</dbReference>
<dbReference type="InParanoid" id="A0A6P8SAF7"/>
<accession>A0A6P8SAF7</accession>